<keyword evidence="2" id="KW-0805">Transcription regulation</keyword>
<dbReference type="AlphaFoldDB" id="A0A5J6HR18"/>
<accession>A0A5J6HR18</accession>
<evidence type="ECO:0000256" key="2">
    <source>
        <dbReference type="ARBA" id="ARBA00023015"/>
    </source>
</evidence>
<evidence type="ECO:0000259" key="6">
    <source>
        <dbReference type="PROSITE" id="PS50977"/>
    </source>
</evidence>
<dbReference type="EMBL" id="CP023695">
    <property type="protein sequence ID" value="QEV20781.1"/>
    <property type="molecule type" value="Genomic_DNA"/>
</dbReference>
<name>A0A5J6HR18_STRAD</name>
<dbReference type="OrthoDB" id="9816296at2"/>
<dbReference type="PANTHER" id="PTHR30055">
    <property type="entry name" value="HTH-TYPE TRANSCRIPTIONAL REGULATOR RUTR"/>
    <property type="match status" value="1"/>
</dbReference>
<evidence type="ECO:0000256" key="4">
    <source>
        <dbReference type="ARBA" id="ARBA00023163"/>
    </source>
</evidence>
<dbReference type="SUPFAM" id="SSF48498">
    <property type="entry name" value="Tetracyclin repressor-like, C-terminal domain"/>
    <property type="match status" value="1"/>
</dbReference>
<evidence type="ECO:0000256" key="5">
    <source>
        <dbReference type="PROSITE-ProRule" id="PRU00335"/>
    </source>
</evidence>
<dbReference type="GO" id="GO:0000976">
    <property type="term" value="F:transcription cis-regulatory region binding"/>
    <property type="evidence" value="ECO:0007669"/>
    <property type="project" value="TreeGrafter"/>
</dbReference>
<keyword evidence="1" id="KW-0678">Repressor</keyword>
<sequence>MPRVVVAETRRQDVARAVLRIVGREGLESASLRNVAQEAGLAIGSVRHYFASHTELMIFTMEELRRRIDGRVRSHAEQLLDPDAGIDRRTRTEEMFAEFLPLDETRREEAVVWLAFVTAARTRPEFRPCARRMHEEARELIGRVLLEAQRSGGIPGDLDIALETQRLAALLDGLTLGGVLHPDLMPPDDARAILHRHLRALAPGQEPA</sequence>
<keyword evidence="8" id="KW-1185">Reference proteome</keyword>
<keyword evidence="4" id="KW-0804">Transcription</keyword>
<dbReference type="Proteomes" id="UP000326553">
    <property type="component" value="Chromosome"/>
</dbReference>
<dbReference type="PANTHER" id="PTHR30055:SF234">
    <property type="entry name" value="HTH-TYPE TRANSCRIPTIONAL REGULATOR BETI"/>
    <property type="match status" value="1"/>
</dbReference>
<dbReference type="InterPro" id="IPR009057">
    <property type="entry name" value="Homeodomain-like_sf"/>
</dbReference>
<dbReference type="InterPro" id="IPR039538">
    <property type="entry name" value="BetI_C"/>
</dbReference>
<dbReference type="PROSITE" id="PS50977">
    <property type="entry name" value="HTH_TETR_2"/>
    <property type="match status" value="1"/>
</dbReference>
<evidence type="ECO:0000256" key="3">
    <source>
        <dbReference type="ARBA" id="ARBA00023125"/>
    </source>
</evidence>
<feature type="DNA-binding region" description="H-T-H motif" evidence="5">
    <location>
        <begin position="31"/>
        <end position="50"/>
    </location>
</feature>
<dbReference type="KEGG" id="salw:CP975_27420"/>
<dbReference type="Pfam" id="PF13977">
    <property type="entry name" value="TetR_C_6"/>
    <property type="match status" value="1"/>
</dbReference>
<organism evidence="7 8">
    <name type="scientific">Streptomyces alboniger</name>
    <dbReference type="NCBI Taxonomy" id="132473"/>
    <lineage>
        <taxon>Bacteria</taxon>
        <taxon>Bacillati</taxon>
        <taxon>Actinomycetota</taxon>
        <taxon>Actinomycetes</taxon>
        <taxon>Kitasatosporales</taxon>
        <taxon>Streptomycetaceae</taxon>
        <taxon>Streptomyces</taxon>
        <taxon>Streptomyces aurantiacus group</taxon>
    </lineage>
</organism>
<dbReference type="Gene3D" id="1.10.357.10">
    <property type="entry name" value="Tetracycline Repressor, domain 2"/>
    <property type="match status" value="1"/>
</dbReference>
<keyword evidence="3 5" id="KW-0238">DNA-binding</keyword>
<dbReference type="GO" id="GO:0003700">
    <property type="term" value="F:DNA-binding transcription factor activity"/>
    <property type="evidence" value="ECO:0007669"/>
    <property type="project" value="TreeGrafter"/>
</dbReference>
<gene>
    <name evidence="7" type="ORF">CP975_27420</name>
</gene>
<evidence type="ECO:0000313" key="7">
    <source>
        <dbReference type="EMBL" id="QEV20781.1"/>
    </source>
</evidence>
<dbReference type="RefSeq" id="WP_055530573.1">
    <property type="nucleotide sequence ID" value="NZ_CP023695.1"/>
</dbReference>
<protein>
    <submittedName>
        <fullName evidence="7">TetR family transcriptional regulator</fullName>
    </submittedName>
</protein>
<dbReference type="InterPro" id="IPR050109">
    <property type="entry name" value="HTH-type_TetR-like_transc_reg"/>
</dbReference>
<proteinExistence type="predicted"/>
<dbReference type="InterPro" id="IPR001647">
    <property type="entry name" value="HTH_TetR"/>
</dbReference>
<dbReference type="InterPro" id="IPR036271">
    <property type="entry name" value="Tet_transcr_reg_TetR-rel_C_sf"/>
</dbReference>
<dbReference type="SUPFAM" id="SSF46689">
    <property type="entry name" value="Homeodomain-like"/>
    <property type="match status" value="1"/>
</dbReference>
<evidence type="ECO:0000313" key="8">
    <source>
        <dbReference type="Proteomes" id="UP000326553"/>
    </source>
</evidence>
<reference evidence="7 8" key="1">
    <citation type="submission" date="2017-09" db="EMBL/GenBank/DDBJ databases">
        <authorList>
            <person name="Lee N."/>
            <person name="Cho B.-K."/>
        </authorList>
    </citation>
    <scope>NUCLEOTIDE SEQUENCE [LARGE SCALE GENOMIC DNA]</scope>
    <source>
        <strain evidence="7 8">ATCC 12461</strain>
    </source>
</reference>
<evidence type="ECO:0000256" key="1">
    <source>
        <dbReference type="ARBA" id="ARBA00022491"/>
    </source>
</evidence>
<feature type="domain" description="HTH tetR-type" evidence="6">
    <location>
        <begin position="8"/>
        <end position="68"/>
    </location>
</feature>